<dbReference type="Pfam" id="PF13385">
    <property type="entry name" value="Laminin_G_3"/>
    <property type="match status" value="1"/>
</dbReference>
<evidence type="ECO:0000313" key="2">
    <source>
        <dbReference type="EMBL" id="BCX49369.1"/>
    </source>
</evidence>
<evidence type="ECO:0000256" key="1">
    <source>
        <dbReference type="SAM" id="Phobius"/>
    </source>
</evidence>
<dbReference type="InterPro" id="IPR012373">
    <property type="entry name" value="Ferrdict_sens_TM"/>
</dbReference>
<keyword evidence="1" id="KW-0812">Transmembrane</keyword>
<dbReference type="InterPro" id="IPR013320">
    <property type="entry name" value="ConA-like_dom_sf"/>
</dbReference>
<name>A0ABN6H742_9BACT</name>
<proteinExistence type="predicted"/>
<keyword evidence="1" id="KW-1133">Transmembrane helix</keyword>
<evidence type="ECO:0008006" key="4">
    <source>
        <dbReference type="Google" id="ProtNLM"/>
    </source>
</evidence>
<gene>
    <name evidence="2" type="ORF">HAHE_32770</name>
</gene>
<dbReference type="PANTHER" id="PTHR30273:SF2">
    <property type="entry name" value="PROTEIN FECR"/>
    <property type="match status" value="1"/>
</dbReference>
<accession>A0ABN6H742</accession>
<feature type="transmembrane region" description="Helical" evidence="1">
    <location>
        <begin position="84"/>
        <end position="105"/>
    </location>
</feature>
<keyword evidence="3" id="KW-1185">Reference proteome</keyword>
<evidence type="ECO:0000313" key="3">
    <source>
        <dbReference type="Proteomes" id="UP001374893"/>
    </source>
</evidence>
<dbReference type="Gene3D" id="2.60.120.1440">
    <property type="match status" value="1"/>
</dbReference>
<keyword evidence="1" id="KW-0472">Membrane</keyword>
<dbReference type="Proteomes" id="UP001374893">
    <property type="component" value="Chromosome"/>
</dbReference>
<dbReference type="RefSeq" id="WP_338685932.1">
    <property type="nucleotide sequence ID" value="NZ_AP024702.1"/>
</dbReference>
<dbReference type="SUPFAM" id="SSF49899">
    <property type="entry name" value="Concanavalin A-like lectins/glucanases"/>
    <property type="match status" value="1"/>
</dbReference>
<protein>
    <recommendedName>
        <fullName evidence="4">FecR protein</fullName>
    </recommendedName>
</protein>
<dbReference type="PANTHER" id="PTHR30273">
    <property type="entry name" value="PERIPLASMIC SIGNAL SENSOR AND SIGMA FACTOR ACTIVATOR FECR-RELATED"/>
    <property type="match status" value="1"/>
</dbReference>
<organism evidence="2 3">
    <name type="scientific">Haloferula helveola</name>
    <dbReference type="NCBI Taxonomy" id="490095"/>
    <lineage>
        <taxon>Bacteria</taxon>
        <taxon>Pseudomonadati</taxon>
        <taxon>Verrucomicrobiota</taxon>
        <taxon>Verrucomicrobiia</taxon>
        <taxon>Verrucomicrobiales</taxon>
        <taxon>Verrucomicrobiaceae</taxon>
        <taxon>Haloferula</taxon>
    </lineage>
</organism>
<dbReference type="EMBL" id="AP024702">
    <property type="protein sequence ID" value="BCX49369.1"/>
    <property type="molecule type" value="Genomic_DNA"/>
</dbReference>
<sequence>MNGDQFQDYLWRLLDGELSLEEFVDLENYLSSNADARAVLIEHIELHNILDLRLSAPPLTAGSWEGVIAVDKVLARQRSRAMKYSAIGAAAVLALMGVILALFLAPARQPTVTFRASEGSIWSVAHRDGEEPKAASVLAVGSRLELRQGSVEFTMPSGVTARAKAPADLTVLADNKILQNLGVIHYRVPKEAIGFQVESPQLRIKDLGTEFGVISRAGKSDEVHLLKGSIEVRSKVGKREESVIAKPQAFVAGPTGTLEKTALRPDEFMSELAESIPYIHFPFDSIDGTEVPVTGNFEDLADVSARLVHFLPNGGESGLTDGRFGRALQLSGNGEFVQTNWPGIGGRSPRTVAFWLRLPTDAKANQFQGIVLWGDTHDSGGKFVVNWNFFPQSGNLGALRFNSAGGNVVGETDLRDGEWHHVAVVLGGSTDPDNGMGVTLYVDGVVETASGTRAGDPDTVLGTDEDSWLSIGRFFDVDDPHRGTLRGDIDELYIFSAALAPEGIREVMRSGW</sequence>
<reference evidence="2 3" key="1">
    <citation type="submission" date="2021-06" db="EMBL/GenBank/DDBJ databases">
        <title>Complete genome of Haloferula helveola possessing various polysaccharide degrading enzymes.</title>
        <authorList>
            <person name="Takami H."/>
            <person name="Huang C."/>
            <person name="Hamasaki K."/>
        </authorList>
    </citation>
    <scope>NUCLEOTIDE SEQUENCE [LARGE SCALE GENOMIC DNA]</scope>
    <source>
        <strain evidence="2 3">CN-1</strain>
    </source>
</reference>
<dbReference type="Gene3D" id="2.60.120.200">
    <property type="match status" value="1"/>
</dbReference>